<feature type="domain" description="Peptidase C14 caspase" evidence="2">
    <location>
        <begin position="619"/>
        <end position="840"/>
    </location>
</feature>
<gene>
    <name evidence="3" type="ORF">MNBD_GAMMA16-204</name>
</gene>
<name>A0A3B0YSX2_9ZZZZ</name>
<dbReference type="PANTHER" id="PTHR45011:SF1">
    <property type="entry name" value="DAP3-BINDING CELL DEATH ENHANCER 1"/>
    <property type="match status" value="1"/>
</dbReference>
<proteinExistence type="predicted"/>
<dbReference type="SUPFAM" id="SSF52129">
    <property type="entry name" value="Caspase-like"/>
    <property type="match status" value="1"/>
</dbReference>
<feature type="coiled-coil region" evidence="1">
    <location>
        <begin position="203"/>
        <end position="426"/>
    </location>
</feature>
<dbReference type="EMBL" id="UOFO01000032">
    <property type="protein sequence ID" value="VAW84005.1"/>
    <property type="molecule type" value="Genomic_DNA"/>
</dbReference>
<dbReference type="InterPro" id="IPR052748">
    <property type="entry name" value="ISR_Activator"/>
</dbReference>
<dbReference type="SUPFAM" id="SSF81901">
    <property type="entry name" value="HCP-like"/>
    <property type="match status" value="1"/>
</dbReference>
<dbReference type="PROSITE" id="PS51257">
    <property type="entry name" value="PROKAR_LIPOPROTEIN"/>
    <property type="match status" value="1"/>
</dbReference>
<sequence>MRVGNRGELKRQRKTRIAILLAVIGLGACGTSSVNNTSFSNDEALSKAMAQSADATLIVDCLLPGKIKKMGSAMTYLTPRRPVKTSSQNCEIRGGEYVAYDRANYKTALRVWQPMAEQGDKVAQTYVGAIYEKGLGVSPDYTEAAVWYTKAAEQGYSRAQYALGYLYEMGQGVEKDPQEAFRWYRLAAGLTQEDIRLAHVELSDQERKKLEEATAAEEALLKKVEQQLVLKQQELNNVDLKIDSAKINLNKHQLRLSDLAEKKRVALASYEREAAPSLLKWREKASQLEAEVKNRKQALVVALAELQQKQRLLKEKETQLSTSIRSFEKKKGQLQEEKQQLSMKRAQVVAVPNSANAVLVVEIDNQLKQKERQLSDIDSKLDKQNSLLQNRGQELSVLLSAVADKKQQQQNELNSLAKKSAEIKTQQELLAKKRVSIEQQWAAERAQHITKLKNQTQLISVLEKQQRNNSEKLAYLNRAQNRQQLALLAPKIELIDPDMPIMRSITTTAPVFKIREDIKQKVIVGKVISENDLLMVAMNEQPIEINSQGVFKATVDIPKEGMLVDIVAVDIGGNRSGLKFVLSPKQNMRLSNGVNEKDIIASPVSDVISQVEFGDYYGLLIGNNDYKHMPELITPIKDVEATAKILKEKYGFKETIVLKNATRYDILTAMNLLRKKLTNKDNLVIYYAGHGEIDRVNMTGQWLPVDAEVENTANWISNSSLTELINAIAAKHVLVVADSCYSGILTRSALTQVAASQSDQARLTWFRKMAKKRARLVLSSGGVAPVLDEGGGDHSLFSRAFLDALENNQGVLEGQRLFRSVSAAVAIAADRYKVEQVPEYAPIRHAGHESGDFFLVPVI</sequence>
<dbReference type="InterPro" id="IPR029030">
    <property type="entry name" value="Caspase-like_dom_sf"/>
</dbReference>
<dbReference type="InterPro" id="IPR011600">
    <property type="entry name" value="Pept_C14_caspase"/>
</dbReference>
<dbReference type="InterPro" id="IPR011990">
    <property type="entry name" value="TPR-like_helical_dom_sf"/>
</dbReference>
<dbReference type="GO" id="GO:0006508">
    <property type="term" value="P:proteolysis"/>
    <property type="evidence" value="ECO:0007669"/>
    <property type="project" value="InterPro"/>
</dbReference>
<organism evidence="3">
    <name type="scientific">hydrothermal vent metagenome</name>
    <dbReference type="NCBI Taxonomy" id="652676"/>
    <lineage>
        <taxon>unclassified sequences</taxon>
        <taxon>metagenomes</taxon>
        <taxon>ecological metagenomes</taxon>
    </lineage>
</organism>
<dbReference type="Gene3D" id="3.40.50.1460">
    <property type="match status" value="1"/>
</dbReference>
<evidence type="ECO:0000313" key="3">
    <source>
        <dbReference type="EMBL" id="VAW84005.1"/>
    </source>
</evidence>
<evidence type="ECO:0000259" key="2">
    <source>
        <dbReference type="Pfam" id="PF00656"/>
    </source>
</evidence>
<keyword evidence="1" id="KW-0175">Coiled coil</keyword>
<protein>
    <recommendedName>
        <fullName evidence="2">Peptidase C14 caspase domain-containing protein</fullName>
    </recommendedName>
</protein>
<dbReference type="Gene3D" id="1.25.40.10">
    <property type="entry name" value="Tetratricopeptide repeat domain"/>
    <property type="match status" value="1"/>
</dbReference>
<dbReference type="InterPro" id="IPR006597">
    <property type="entry name" value="Sel1-like"/>
</dbReference>
<dbReference type="PANTHER" id="PTHR45011">
    <property type="entry name" value="DAP3-BINDING CELL DEATH ENHANCER 1"/>
    <property type="match status" value="1"/>
</dbReference>
<dbReference type="Pfam" id="PF00656">
    <property type="entry name" value="Peptidase_C14"/>
    <property type="match status" value="1"/>
</dbReference>
<dbReference type="GO" id="GO:0004197">
    <property type="term" value="F:cysteine-type endopeptidase activity"/>
    <property type="evidence" value="ECO:0007669"/>
    <property type="project" value="InterPro"/>
</dbReference>
<reference evidence="3" key="1">
    <citation type="submission" date="2018-06" db="EMBL/GenBank/DDBJ databases">
        <authorList>
            <person name="Zhirakovskaya E."/>
        </authorList>
    </citation>
    <scope>NUCLEOTIDE SEQUENCE</scope>
</reference>
<dbReference type="AlphaFoldDB" id="A0A3B0YSX2"/>
<dbReference type="Pfam" id="PF08238">
    <property type="entry name" value="Sel1"/>
    <property type="match status" value="2"/>
</dbReference>
<dbReference type="SMART" id="SM00671">
    <property type="entry name" value="SEL1"/>
    <property type="match status" value="2"/>
</dbReference>
<accession>A0A3B0YSX2</accession>
<evidence type="ECO:0000256" key="1">
    <source>
        <dbReference type="SAM" id="Coils"/>
    </source>
</evidence>